<gene>
    <name evidence="2" type="ORF">TUM4438_07170</name>
</gene>
<name>A0ABQ4P313_9GAMM</name>
<organism evidence="2 3">
    <name type="scientific">Shewanella sairae</name>
    <dbReference type="NCBI Taxonomy" id="190310"/>
    <lineage>
        <taxon>Bacteria</taxon>
        <taxon>Pseudomonadati</taxon>
        <taxon>Pseudomonadota</taxon>
        <taxon>Gammaproteobacteria</taxon>
        <taxon>Alteromonadales</taxon>
        <taxon>Shewanellaceae</taxon>
        <taxon>Shewanella</taxon>
    </lineage>
</organism>
<evidence type="ECO:0000313" key="3">
    <source>
        <dbReference type="Proteomes" id="UP000887104"/>
    </source>
</evidence>
<accession>A0ABQ4P313</accession>
<feature type="chain" id="PRO_5045827272" evidence="1">
    <location>
        <begin position="24"/>
        <end position="136"/>
    </location>
</feature>
<keyword evidence="3" id="KW-1185">Reference proteome</keyword>
<reference evidence="2" key="1">
    <citation type="submission" date="2021-05" db="EMBL/GenBank/DDBJ databases">
        <title>Molecular characterization for Shewanella algae harboring chromosomal blaOXA-55-like strains isolated from clinical and environment sample.</title>
        <authorList>
            <person name="Ohama Y."/>
            <person name="Aoki K."/>
            <person name="Harada S."/>
            <person name="Moriya K."/>
            <person name="Ishii Y."/>
            <person name="Tateda K."/>
        </authorList>
    </citation>
    <scope>NUCLEOTIDE SEQUENCE</scope>
    <source>
        <strain evidence="2">JCM 11563</strain>
    </source>
</reference>
<dbReference type="Proteomes" id="UP000887104">
    <property type="component" value="Unassembled WGS sequence"/>
</dbReference>
<dbReference type="RefSeq" id="WP_220779515.1">
    <property type="nucleotide sequence ID" value="NZ_BPEY01000008.1"/>
</dbReference>
<comment type="caution">
    <text evidence="2">The sequence shown here is derived from an EMBL/GenBank/DDBJ whole genome shotgun (WGS) entry which is preliminary data.</text>
</comment>
<evidence type="ECO:0000313" key="2">
    <source>
        <dbReference type="EMBL" id="GIU41895.1"/>
    </source>
</evidence>
<keyword evidence="1" id="KW-0732">Signal</keyword>
<protein>
    <submittedName>
        <fullName evidence="2">Uncharacterized protein</fullName>
    </submittedName>
</protein>
<evidence type="ECO:0000256" key="1">
    <source>
        <dbReference type="SAM" id="SignalP"/>
    </source>
</evidence>
<feature type="signal peptide" evidence="1">
    <location>
        <begin position="1"/>
        <end position="23"/>
    </location>
</feature>
<proteinExistence type="predicted"/>
<sequence length="136" mass="15503">MNLINALRSAIMLALLFCSSAFALEQPIVVSYADQPIHRFNQELQQAQRQHRHWTNKPESISAHYAGTGFSLAKVKQYQGKVVTYNVSTADTKHPKMLLILSMEKQNNSWQLDAARLTWKCKNGQHFSTDRCLSNP</sequence>
<dbReference type="EMBL" id="BPEY01000008">
    <property type="protein sequence ID" value="GIU41895.1"/>
    <property type="molecule type" value="Genomic_DNA"/>
</dbReference>